<dbReference type="RefSeq" id="XP_024351564.1">
    <property type="nucleotide sequence ID" value="XM_024493999.1"/>
</dbReference>
<dbReference type="AlphaFoldDB" id="W6UH59"/>
<dbReference type="GeneID" id="36340465"/>
<evidence type="ECO:0000313" key="1">
    <source>
        <dbReference type="EMBL" id="EUB60368.1"/>
    </source>
</evidence>
<protein>
    <submittedName>
        <fullName evidence="1">Uncharacterized protein</fullName>
    </submittedName>
</protein>
<accession>W6UH59</accession>
<gene>
    <name evidence="1" type="ORF">EGR_04750</name>
</gene>
<evidence type="ECO:0000313" key="2">
    <source>
        <dbReference type="Proteomes" id="UP000019149"/>
    </source>
</evidence>
<dbReference type="EMBL" id="APAU02000031">
    <property type="protein sequence ID" value="EUB60368.1"/>
    <property type="molecule type" value="Genomic_DNA"/>
</dbReference>
<keyword evidence="2" id="KW-1185">Reference proteome</keyword>
<comment type="caution">
    <text evidence="1">The sequence shown here is derived from an EMBL/GenBank/DDBJ whole genome shotgun (WGS) entry which is preliminary data.</text>
</comment>
<sequence>MTLNVLQSKDFFVSKHIVNSGDKIKTASKLVNAVSFRNQNFERVNMFDTTATLAADAFGIGFHKLCDCEIKHLKRLWSTELKHTRNFEGLKTRKRKRKAFNVFNRSQLTHREGLDTIIGQCNVKTDSICQIFP</sequence>
<name>W6UH59_ECHGR</name>
<dbReference type="CTD" id="36340465"/>
<dbReference type="KEGG" id="egl:EGR_04750"/>
<dbReference type="Proteomes" id="UP000019149">
    <property type="component" value="Unassembled WGS sequence"/>
</dbReference>
<proteinExistence type="predicted"/>
<reference evidence="1 2" key="1">
    <citation type="journal article" date="2013" name="Nat. Genet.">
        <title>The genome of the hydatid tapeworm Echinococcus granulosus.</title>
        <authorList>
            <person name="Zheng H."/>
            <person name="Zhang W."/>
            <person name="Zhang L."/>
            <person name="Zhang Z."/>
            <person name="Li J."/>
            <person name="Lu G."/>
            <person name="Zhu Y."/>
            <person name="Wang Y."/>
            <person name="Huang Y."/>
            <person name="Liu J."/>
            <person name="Kang H."/>
            <person name="Chen J."/>
            <person name="Wang L."/>
            <person name="Chen A."/>
            <person name="Yu S."/>
            <person name="Gao Z."/>
            <person name="Jin L."/>
            <person name="Gu W."/>
            <person name="Wang Z."/>
            <person name="Zhao L."/>
            <person name="Shi B."/>
            <person name="Wen H."/>
            <person name="Lin R."/>
            <person name="Jones M.K."/>
            <person name="Brejova B."/>
            <person name="Vinar T."/>
            <person name="Zhao G."/>
            <person name="McManus D.P."/>
            <person name="Chen Z."/>
            <person name="Zhou Y."/>
            <person name="Wang S."/>
        </authorList>
    </citation>
    <scope>NUCLEOTIDE SEQUENCE [LARGE SCALE GENOMIC DNA]</scope>
</reference>
<organism evidence="1 2">
    <name type="scientific">Echinococcus granulosus</name>
    <name type="common">Hydatid tapeworm</name>
    <dbReference type="NCBI Taxonomy" id="6210"/>
    <lineage>
        <taxon>Eukaryota</taxon>
        <taxon>Metazoa</taxon>
        <taxon>Spiralia</taxon>
        <taxon>Lophotrochozoa</taxon>
        <taxon>Platyhelminthes</taxon>
        <taxon>Cestoda</taxon>
        <taxon>Eucestoda</taxon>
        <taxon>Cyclophyllidea</taxon>
        <taxon>Taeniidae</taxon>
        <taxon>Echinococcus</taxon>
        <taxon>Echinococcus granulosus group</taxon>
    </lineage>
</organism>